<accession>A0A1B9NZ12</accession>
<comment type="caution">
    <text evidence="3">The sequence shown here is derived from an EMBL/GenBank/DDBJ whole genome shotgun (WGS) entry which is preliminary data.</text>
</comment>
<feature type="domain" description="Glycosyltransferase subfamily 4-like N-terminal" evidence="2">
    <location>
        <begin position="13"/>
        <end position="171"/>
    </location>
</feature>
<dbReference type="RefSeq" id="WP_023602630.1">
    <property type="nucleotide sequence ID" value="NZ_CAWMPN010000009.1"/>
</dbReference>
<protein>
    <submittedName>
        <fullName evidence="3">Glycosyl transferase</fullName>
    </submittedName>
</protein>
<dbReference type="InterPro" id="IPR028098">
    <property type="entry name" value="Glyco_trans_4-like_N"/>
</dbReference>
<dbReference type="Gene3D" id="3.40.50.2000">
    <property type="entry name" value="Glycogen Phosphorylase B"/>
    <property type="match status" value="2"/>
</dbReference>
<evidence type="ECO:0000313" key="4">
    <source>
        <dbReference type="Proteomes" id="UP000093523"/>
    </source>
</evidence>
<sequence>MKTIIHVVQHLSPGGLETMVLDMLAFTNPEHKIVLVSLEGTLTESIQRWPRLSHYQEQLIFLDKPSGFQTSTIKKLISIFKEHQADIVHSHHIGPLLYAGCAVKWYGKAKHIHTEHDAWHLNNKKHRYLQRLALSISEPKLVADAHFVKKTLSLMFNKYPIYTIKNGIDTSKFQSGHRQDAHQTLRLNLPEESIIIGNAARLEMVKGQDKLIEAFRFLDSKYHLLLAGSGSEKEYLQRLVAEYHLEKRVHFLGHIDHMPTFYQALDVFCLPSNNEGFPLSTLEAQSCGVPCIANDVGGVSETLCPTYSLLVANNDAITLAQGIQALAYQKETGSPRDFILKNNHAGSMATAYESLYFQGVTI</sequence>
<dbReference type="PANTHER" id="PTHR12526">
    <property type="entry name" value="GLYCOSYLTRANSFERASE"/>
    <property type="match status" value="1"/>
</dbReference>
<dbReference type="Pfam" id="PF13439">
    <property type="entry name" value="Glyco_transf_4"/>
    <property type="match status" value="1"/>
</dbReference>
<name>A0A1B9NZ12_ALILO</name>
<reference evidence="3 4" key="1">
    <citation type="submission" date="2016-06" db="EMBL/GenBank/DDBJ databases">
        <authorList>
            <person name="Kjaerup R.B."/>
            <person name="Dalgaard T.S."/>
            <person name="Juul-Madsen H.R."/>
        </authorList>
    </citation>
    <scope>NUCLEOTIDE SEQUENCE [LARGE SCALE GENOMIC DNA]</scope>
    <source>
        <strain evidence="3 4">1S159</strain>
    </source>
</reference>
<dbReference type="AlphaFoldDB" id="A0A1B9NZ12"/>
<feature type="domain" description="Glycosyl transferase family 1" evidence="1">
    <location>
        <begin position="187"/>
        <end position="327"/>
    </location>
</feature>
<dbReference type="InterPro" id="IPR001296">
    <property type="entry name" value="Glyco_trans_1"/>
</dbReference>
<gene>
    <name evidence="3" type="ORF">A6E04_11995</name>
</gene>
<evidence type="ECO:0000259" key="2">
    <source>
        <dbReference type="Pfam" id="PF13439"/>
    </source>
</evidence>
<organism evidence="3 4">
    <name type="scientific">Aliivibrio logei</name>
    <name type="common">Vibrio logei</name>
    <dbReference type="NCBI Taxonomy" id="688"/>
    <lineage>
        <taxon>Bacteria</taxon>
        <taxon>Pseudomonadati</taxon>
        <taxon>Pseudomonadota</taxon>
        <taxon>Gammaproteobacteria</taxon>
        <taxon>Vibrionales</taxon>
        <taxon>Vibrionaceae</taxon>
        <taxon>Aliivibrio</taxon>
    </lineage>
</organism>
<evidence type="ECO:0000313" key="3">
    <source>
        <dbReference type="EMBL" id="OCH21258.1"/>
    </source>
</evidence>
<dbReference type="Pfam" id="PF00534">
    <property type="entry name" value="Glycos_transf_1"/>
    <property type="match status" value="1"/>
</dbReference>
<dbReference type="PANTHER" id="PTHR12526:SF630">
    <property type="entry name" value="GLYCOSYLTRANSFERASE"/>
    <property type="match status" value="1"/>
</dbReference>
<dbReference type="GO" id="GO:0016757">
    <property type="term" value="F:glycosyltransferase activity"/>
    <property type="evidence" value="ECO:0007669"/>
    <property type="project" value="InterPro"/>
</dbReference>
<evidence type="ECO:0000259" key="1">
    <source>
        <dbReference type="Pfam" id="PF00534"/>
    </source>
</evidence>
<dbReference type="OrthoDB" id="9775208at2"/>
<keyword evidence="3" id="KW-0808">Transferase</keyword>
<dbReference type="Proteomes" id="UP000093523">
    <property type="component" value="Unassembled WGS sequence"/>
</dbReference>
<dbReference type="STRING" id="688.A6E04_11995"/>
<dbReference type="GO" id="GO:1901135">
    <property type="term" value="P:carbohydrate derivative metabolic process"/>
    <property type="evidence" value="ECO:0007669"/>
    <property type="project" value="UniProtKB-ARBA"/>
</dbReference>
<dbReference type="EMBL" id="MAJU01000009">
    <property type="protein sequence ID" value="OCH21258.1"/>
    <property type="molecule type" value="Genomic_DNA"/>
</dbReference>
<proteinExistence type="predicted"/>
<dbReference type="SUPFAM" id="SSF53756">
    <property type="entry name" value="UDP-Glycosyltransferase/glycogen phosphorylase"/>
    <property type="match status" value="1"/>
</dbReference>